<comment type="caution">
    <text evidence="1">The sequence shown here is derived from an EMBL/GenBank/DDBJ whole genome shotgun (WGS) entry which is preliminary data.</text>
</comment>
<dbReference type="InterPro" id="IPR014710">
    <property type="entry name" value="RmlC-like_jellyroll"/>
</dbReference>
<keyword evidence="2" id="KW-1185">Reference proteome</keyword>
<name>A0A4R5W3L2_9BURK</name>
<dbReference type="SUPFAM" id="SSF51182">
    <property type="entry name" value="RmlC-like cupins"/>
    <property type="match status" value="1"/>
</dbReference>
<organism evidence="1 2">
    <name type="scientific">Sapientia aquatica</name>
    <dbReference type="NCBI Taxonomy" id="1549640"/>
    <lineage>
        <taxon>Bacteria</taxon>
        <taxon>Pseudomonadati</taxon>
        <taxon>Pseudomonadota</taxon>
        <taxon>Betaproteobacteria</taxon>
        <taxon>Burkholderiales</taxon>
        <taxon>Oxalobacteraceae</taxon>
        <taxon>Sapientia</taxon>
    </lineage>
</organism>
<dbReference type="PANTHER" id="PTHR37943:SF1">
    <property type="entry name" value="PROTEIN VES"/>
    <property type="match status" value="1"/>
</dbReference>
<dbReference type="CDD" id="cd20293">
    <property type="entry name" value="cupin_HutD_N"/>
    <property type="match status" value="1"/>
</dbReference>
<dbReference type="AlphaFoldDB" id="A0A4R5W3L2"/>
<dbReference type="Gene3D" id="2.60.120.10">
    <property type="entry name" value="Jelly Rolls"/>
    <property type="match status" value="1"/>
</dbReference>
<gene>
    <name evidence="1" type="ORF">E2I14_05980</name>
</gene>
<protein>
    <submittedName>
        <fullName evidence="1">HutD family protein</fullName>
    </submittedName>
</protein>
<evidence type="ECO:0000313" key="1">
    <source>
        <dbReference type="EMBL" id="TDK67309.1"/>
    </source>
</evidence>
<evidence type="ECO:0000313" key="2">
    <source>
        <dbReference type="Proteomes" id="UP000294829"/>
    </source>
</evidence>
<dbReference type="OrthoDB" id="9800082at2"/>
<dbReference type="InterPro" id="IPR011051">
    <property type="entry name" value="RmlC_Cupin_sf"/>
</dbReference>
<dbReference type="Proteomes" id="UP000294829">
    <property type="component" value="Unassembled WGS sequence"/>
</dbReference>
<accession>A0A4R5W3L2</accession>
<dbReference type="InterPro" id="IPR010282">
    <property type="entry name" value="Uncharacterised_HutD/Ves"/>
</dbReference>
<dbReference type="PANTHER" id="PTHR37943">
    <property type="entry name" value="PROTEIN VES"/>
    <property type="match status" value="1"/>
</dbReference>
<reference evidence="1 2" key="1">
    <citation type="submission" date="2019-03" db="EMBL/GenBank/DDBJ databases">
        <title>Sapientia aquatica gen. nov., sp. nov., isolated from a crater lake.</title>
        <authorList>
            <person name="Felfoldi T."/>
            <person name="Szabo A."/>
            <person name="Toth E."/>
            <person name="Schumann P."/>
            <person name="Keki Z."/>
            <person name="Marialigeti K."/>
            <person name="Mathe I."/>
        </authorList>
    </citation>
    <scope>NUCLEOTIDE SEQUENCE [LARGE SCALE GENOMIC DNA]</scope>
    <source>
        <strain evidence="1 2">SA-152</strain>
    </source>
</reference>
<dbReference type="RefSeq" id="WP_133326433.1">
    <property type="nucleotide sequence ID" value="NZ_SMYL01000002.1"/>
</dbReference>
<dbReference type="EMBL" id="SMYL01000002">
    <property type="protein sequence ID" value="TDK67309.1"/>
    <property type="molecule type" value="Genomic_DNA"/>
</dbReference>
<proteinExistence type="predicted"/>
<dbReference type="Pfam" id="PF05962">
    <property type="entry name" value="HutD"/>
    <property type="match status" value="1"/>
</dbReference>
<sequence>MKKLTPDNYRSMPWKNGAGTTIEIAAFPEGATISDFTWRVSRAQVVADGSFSHFDGIDRSLALLDGNGMRLLVNGQALLVDQYHNIAIFAGDAETSAQLLDGPISDFNLMTRRSLCSHKLTHWVGQAEHKLPTNSVLLYCAKGAGMIIGKSAHHELIADEAVQFVSNQEGAEFTLHSRADSVFYCVQITMNEH</sequence>